<feature type="transmembrane region" description="Helical" evidence="1">
    <location>
        <begin position="346"/>
        <end position="364"/>
    </location>
</feature>
<keyword evidence="1" id="KW-0472">Membrane</keyword>
<feature type="transmembrane region" description="Helical" evidence="1">
    <location>
        <begin position="175"/>
        <end position="201"/>
    </location>
</feature>
<feature type="transmembrane region" description="Helical" evidence="1">
    <location>
        <begin position="138"/>
        <end position="155"/>
    </location>
</feature>
<name>A0ABY7A224_9PSED</name>
<feature type="transmembrane region" description="Helical" evidence="1">
    <location>
        <begin position="376"/>
        <end position="394"/>
    </location>
</feature>
<sequence>MNRLLVAWLVLAVMPVLLFFKTYLQSDLTLLDNIMVDIFVHGGSWFDWKITPAPAYFPDMLAYAIGYFVFPGVMERVVFVCLVQALLLAWVSTRFVTMLMGEVSLNARLAIVLLVGVSLLVASNSGMWLFFNSTNNHFAALFFPLFCMAFSLEFWRKGGMLRSVWVFVGAMLGAASTSVFALSFVLPLIVLSIASILVLLVGRRRIKSVVWIVFVVIAGQVLGTVINKELLPYDALAGRAPMTIDAALNSYNVLVQATKLTFSPDNIYTFSLAVLVVVGMAWVVLDWLFSLKSLRGEHVGKYPLFSSNFSDVRQRYSLCVLFLLIVLPVNVAGAVLSGGLVDLWGYRYFAFPVVLGVLLCIAMIDSRGSFNLRWSGWAAWLAILLLVFMGLLTAKNRFDSTGRSDFSDVLHKGISGDSDRVGNCLNQISADGFELRGGIADFWNARGVAYKVDKPVHILPVYNNVSPRFQMMSLGPLVDPGRYGFDYYNFAILRRSGTVSSFDLTPETIGRLIPAPSKVVSCANTDSEVWLYDSLALNEVVQKNLDPLLFALGRGGRFVATADQLPGQLGKAVGTTRVAQAGIDPIGFLSYGPYIRVPAGRYQATVLYSATVAGNKADVGIFADPKNPVSLASSEMPAGEDRLLRFTFELKEEVPQLEVRTWFENHGVLTLKQIIIEPELSEQQGALK</sequence>
<gene>
    <name evidence="2" type="ORF">OU419_08520</name>
</gene>
<dbReference type="EMBL" id="CP113432">
    <property type="protein sequence ID" value="WAI51282.1"/>
    <property type="molecule type" value="Genomic_DNA"/>
</dbReference>
<accession>A0ABY7A224</accession>
<feature type="transmembrane region" description="Helical" evidence="1">
    <location>
        <begin position="50"/>
        <end position="70"/>
    </location>
</feature>
<keyword evidence="1" id="KW-1133">Transmembrane helix</keyword>
<feature type="transmembrane region" description="Helical" evidence="1">
    <location>
        <begin position="316"/>
        <end position="340"/>
    </location>
</feature>
<reference evidence="2" key="1">
    <citation type="submission" date="2022-11" db="EMBL/GenBank/DDBJ databases">
        <title>Pseudomonas triclosanedens sp. nov., a triclosan degrader isolated from activated sludge.</title>
        <authorList>
            <person name="Yin Y."/>
            <person name="Lu Z."/>
        </authorList>
    </citation>
    <scope>NUCLEOTIDE SEQUENCE</scope>
    <source>
        <strain evidence="2">ZM23</strain>
    </source>
</reference>
<feature type="transmembrane region" description="Helical" evidence="1">
    <location>
        <begin position="267"/>
        <end position="289"/>
    </location>
</feature>
<feature type="transmembrane region" description="Helical" evidence="1">
    <location>
        <begin position="208"/>
        <end position="226"/>
    </location>
</feature>
<dbReference type="Proteomes" id="UP001163624">
    <property type="component" value="Chromosome"/>
</dbReference>
<dbReference type="RefSeq" id="WP_254471444.1">
    <property type="nucleotide sequence ID" value="NZ_CP113432.1"/>
</dbReference>
<evidence type="ECO:0000313" key="2">
    <source>
        <dbReference type="EMBL" id="WAI51282.1"/>
    </source>
</evidence>
<evidence type="ECO:0000256" key="1">
    <source>
        <dbReference type="SAM" id="Phobius"/>
    </source>
</evidence>
<protein>
    <submittedName>
        <fullName evidence="2">Uncharacterized protein</fullName>
    </submittedName>
</protein>
<organism evidence="2 3">
    <name type="scientific">Pseudomonas triclosanedens</name>
    <dbReference type="NCBI Taxonomy" id="2961893"/>
    <lineage>
        <taxon>Bacteria</taxon>
        <taxon>Pseudomonadati</taxon>
        <taxon>Pseudomonadota</taxon>
        <taxon>Gammaproteobacteria</taxon>
        <taxon>Pseudomonadales</taxon>
        <taxon>Pseudomonadaceae</taxon>
        <taxon>Pseudomonas</taxon>
    </lineage>
</organism>
<proteinExistence type="predicted"/>
<evidence type="ECO:0000313" key="3">
    <source>
        <dbReference type="Proteomes" id="UP001163624"/>
    </source>
</evidence>
<feature type="transmembrane region" description="Helical" evidence="1">
    <location>
        <begin position="109"/>
        <end position="131"/>
    </location>
</feature>
<keyword evidence="3" id="KW-1185">Reference proteome</keyword>
<keyword evidence="1" id="KW-0812">Transmembrane</keyword>
<feature type="transmembrane region" description="Helical" evidence="1">
    <location>
        <begin position="77"/>
        <end position="97"/>
    </location>
</feature>